<comment type="caution">
    <text evidence="2">The sequence shown here is derived from an EMBL/GenBank/DDBJ whole genome shotgun (WGS) entry which is preliminary data.</text>
</comment>
<feature type="compositionally biased region" description="Low complexity" evidence="1">
    <location>
        <begin position="1"/>
        <end position="23"/>
    </location>
</feature>
<dbReference type="OrthoDB" id="447995at2759"/>
<dbReference type="EMBL" id="CAJNIZ010042966">
    <property type="protein sequence ID" value="CAE7644751.1"/>
    <property type="molecule type" value="Genomic_DNA"/>
</dbReference>
<evidence type="ECO:0000313" key="2">
    <source>
        <dbReference type="EMBL" id="CAE7644751.1"/>
    </source>
</evidence>
<dbReference type="Proteomes" id="UP000649617">
    <property type="component" value="Unassembled WGS sequence"/>
</dbReference>
<protein>
    <submittedName>
        <fullName evidence="2">Uncharacterized protein</fullName>
    </submittedName>
</protein>
<gene>
    <name evidence="2" type="ORF">SPIL2461_LOCUS17121</name>
</gene>
<keyword evidence="3" id="KW-1185">Reference proteome</keyword>
<feature type="region of interest" description="Disordered" evidence="1">
    <location>
        <begin position="1"/>
        <end position="41"/>
    </location>
</feature>
<evidence type="ECO:0000256" key="1">
    <source>
        <dbReference type="SAM" id="MobiDB-lite"/>
    </source>
</evidence>
<reference evidence="2" key="1">
    <citation type="submission" date="2021-02" db="EMBL/GenBank/DDBJ databases">
        <authorList>
            <person name="Dougan E. K."/>
            <person name="Rhodes N."/>
            <person name="Thang M."/>
            <person name="Chan C."/>
        </authorList>
    </citation>
    <scope>NUCLEOTIDE SEQUENCE</scope>
</reference>
<proteinExistence type="predicted"/>
<name>A0A812VR98_SYMPI</name>
<organism evidence="2 3">
    <name type="scientific">Symbiodinium pilosum</name>
    <name type="common">Dinoflagellate</name>
    <dbReference type="NCBI Taxonomy" id="2952"/>
    <lineage>
        <taxon>Eukaryota</taxon>
        <taxon>Sar</taxon>
        <taxon>Alveolata</taxon>
        <taxon>Dinophyceae</taxon>
        <taxon>Suessiales</taxon>
        <taxon>Symbiodiniaceae</taxon>
        <taxon>Symbiodinium</taxon>
    </lineage>
</organism>
<evidence type="ECO:0000313" key="3">
    <source>
        <dbReference type="Proteomes" id="UP000649617"/>
    </source>
</evidence>
<sequence>GGSRVRASSVESSASYVSAVSQRPDLQAQAESEEPTQGYKQRRAAVLAQQRYRETMSYGRRRQSAMALSGDGAKFLSFAEYRKAMSYAARRGSTVAAETVG</sequence>
<dbReference type="AlphaFoldDB" id="A0A812VR98"/>
<feature type="non-terminal residue" evidence="2">
    <location>
        <position position="1"/>
    </location>
</feature>
<accession>A0A812VR98</accession>